<dbReference type="InterPro" id="IPR050311">
    <property type="entry name" value="ORC1/CDC6"/>
</dbReference>
<dbReference type="GO" id="GO:0033314">
    <property type="term" value="P:mitotic DNA replication checkpoint signaling"/>
    <property type="evidence" value="ECO:0007669"/>
    <property type="project" value="TreeGrafter"/>
</dbReference>
<keyword evidence="2 4" id="KW-0238">DNA-binding</keyword>
<feature type="compositionally biased region" description="Pro residues" evidence="5">
    <location>
        <begin position="55"/>
        <end position="64"/>
    </location>
</feature>
<name>A0A1X6NIV4_PORUM</name>
<evidence type="ECO:0000256" key="4">
    <source>
        <dbReference type="RuleBase" id="RU365058"/>
    </source>
</evidence>
<dbReference type="PANTHER" id="PTHR10763:SF23">
    <property type="entry name" value="ORIGIN RECOGNITION COMPLEX SUBUNIT 1"/>
    <property type="match status" value="1"/>
</dbReference>
<dbReference type="Proteomes" id="UP000218209">
    <property type="component" value="Unassembled WGS sequence"/>
</dbReference>
<evidence type="ECO:0000313" key="6">
    <source>
        <dbReference type="EMBL" id="OSX68482.1"/>
    </source>
</evidence>
<comment type="subunit">
    <text evidence="4">ORC is composed of six subunits.</text>
</comment>
<evidence type="ECO:0000256" key="1">
    <source>
        <dbReference type="ARBA" id="ARBA00004123"/>
    </source>
</evidence>
<reference evidence="6 7" key="1">
    <citation type="submission" date="2017-03" db="EMBL/GenBank/DDBJ databases">
        <title>WGS assembly of Porphyra umbilicalis.</title>
        <authorList>
            <person name="Brawley S.H."/>
            <person name="Blouin N.A."/>
            <person name="Ficko-Blean E."/>
            <person name="Wheeler G.L."/>
            <person name="Lohr M."/>
            <person name="Goodson H.V."/>
            <person name="Jenkins J.W."/>
            <person name="Blaby-Haas C.E."/>
            <person name="Helliwell K.E."/>
            <person name="Chan C."/>
            <person name="Marriage T."/>
            <person name="Bhattacharya D."/>
            <person name="Klein A.S."/>
            <person name="Badis Y."/>
            <person name="Brodie J."/>
            <person name="Cao Y."/>
            <person name="Collen J."/>
            <person name="Dittami S.M."/>
            <person name="Gachon C.M."/>
            <person name="Green B.R."/>
            <person name="Karpowicz S."/>
            <person name="Kim J.W."/>
            <person name="Kudahl U."/>
            <person name="Lin S."/>
            <person name="Michel G."/>
            <person name="Mittag M."/>
            <person name="Olson B.J."/>
            <person name="Pangilinan J."/>
            <person name="Peng Y."/>
            <person name="Qiu H."/>
            <person name="Shu S."/>
            <person name="Singer J.T."/>
            <person name="Smith A.G."/>
            <person name="Sprecher B.N."/>
            <person name="Wagner V."/>
            <person name="Wang W."/>
            <person name="Wang Z.-Y."/>
            <person name="Yan J."/>
            <person name="Yarish C."/>
            <person name="Zoeuner-Riek S."/>
            <person name="Zhuang Y."/>
            <person name="Zou Y."/>
            <person name="Lindquist E.A."/>
            <person name="Grimwood J."/>
            <person name="Barry K."/>
            <person name="Rokhsar D.S."/>
            <person name="Schmutz J."/>
            <person name="Stiller J.W."/>
            <person name="Grossman A.R."/>
            <person name="Prochnik S.E."/>
        </authorList>
    </citation>
    <scope>NUCLEOTIDE SEQUENCE [LARGE SCALE GENOMIC DNA]</scope>
    <source>
        <strain evidence="6">4086291</strain>
    </source>
</reference>
<keyword evidence="4" id="KW-0067">ATP-binding</keyword>
<feature type="compositionally biased region" description="Pro residues" evidence="5">
    <location>
        <begin position="1"/>
        <end position="10"/>
    </location>
</feature>
<accession>A0A1X6NIV4</accession>
<dbReference type="GO" id="GO:0005664">
    <property type="term" value="C:nuclear origin of replication recognition complex"/>
    <property type="evidence" value="ECO:0007669"/>
    <property type="project" value="TreeGrafter"/>
</dbReference>
<dbReference type="PANTHER" id="PTHR10763">
    <property type="entry name" value="CELL DIVISION CONTROL PROTEIN 6-RELATED"/>
    <property type="match status" value="1"/>
</dbReference>
<keyword evidence="4" id="KW-0547">Nucleotide-binding</keyword>
<dbReference type="EMBL" id="KV920491">
    <property type="protein sequence ID" value="OSX68482.1"/>
    <property type="molecule type" value="Genomic_DNA"/>
</dbReference>
<keyword evidence="7" id="KW-1185">Reference proteome</keyword>
<evidence type="ECO:0000313" key="7">
    <source>
        <dbReference type="Proteomes" id="UP000218209"/>
    </source>
</evidence>
<dbReference type="GO" id="GO:0003688">
    <property type="term" value="F:DNA replication origin binding"/>
    <property type="evidence" value="ECO:0007669"/>
    <property type="project" value="TreeGrafter"/>
</dbReference>
<dbReference type="GO" id="GO:0006270">
    <property type="term" value="P:DNA replication initiation"/>
    <property type="evidence" value="ECO:0007669"/>
    <property type="project" value="TreeGrafter"/>
</dbReference>
<proteinExistence type="inferred from homology"/>
<organism evidence="6 7">
    <name type="scientific">Porphyra umbilicalis</name>
    <name type="common">Purple laver</name>
    <name type="synonym">Red alga</name>
    <dbReference type="NCBI Taxonomy" id="2786"/>
    <lineage>
        <taxon>Eukaryota</taxon>
        <taxon>Rhodophyta</taxon>
        <taxon>Bangiophyceae</taxon>
        <taxon>Bangiales</taxon>
        <taxon>Bangiaceae</taxon>
        <taxon>Porphyra</taxon>
    </lineage>
</organism>
<feature type="compositionally biased region" description="Low complexity" evidence="5">
    <location>
        <begin position="11"/>
        <end position="32"/>
    </location>
</feature>
<evidence type="ECO:0000256" key="3">
    <source>
        <dbReference type="ARBA" id="ARBA00023242"/>
    </source>
</evidence>
<dbReference type="AlphaFoldDB" id="A0A1X6NIV4"/>
<protein>
    <recommendedName>
        <fullName evidence="4">Origin recognition complex subunit 1</fullName>
    </recommendedName>
</protein>
<dbReference type="GO" id="GO:0005524">
    <property type="term" value="F:ATP binding"/>
    <property type="evidence" value="ECO:0007669"/>
    <property type="project" value="UniProtKB-KW"/>
</dbReference>
<comment type="similarity">
    <text evidence="4">Belongs to the ORC1 family.</text>
</comment>
<comment type="subcellular location">
    <subcellularLocation>
        <location evidence="1 4">Nucleus</location>
    </subcellularLocation>
</comment>
<keyword evidence="4" id="KW-0235">DNA replication</keyword>
<gene>
    <name evidence="6" type="ORF">BU14_2723s0001</name>
</gene>
<evidence type="ECO:0000256" key="2">
    <source>
        <dbReference type="ARBA" id="ARBA00023125"/>
    </source>
</evidence>
<sequence>MSDGEAPPPAAARVAGPLGATVPAGAPARAGAPAPPAPSSTTFVSYPWATSPHLEGPPPPPSPPLSREAAVTKIVEFLRAAAGAPAAPASSRVLFVSGPAGCGKTGAVRAALARSTPPVTVADIDGALLYDPQVVYSIILDAVLVARRGGRPATGLQLAPEKARDSLCALWPPGGGTTLPSDEPMAPPPVDGATPPKPLVVFVLIDDLDLLAMRAPDVVRDLLTWHTAGVSVPIPSAGAGIPPVALAVIGVARRMDLPAASLNDRPETLALLNNVAQLLIDKYSAAELEAHLVRQAPAELAALPPPHTREEAALVYAPGVLAAAAASAADSAGGVRRATALAAAAAAVTRRRRVAAAAAAARAATAAGAAGAA</sequence>
<dbReference type="InterPro" id="IPR027417">
    <property type="entry name" value="P-loop_NTPase"/>
</dbReference>
<evidence type="ECO:0000256" key="5">
    <source>
        <dbReference type="SAM" id="MobiDB-lite"/>
    </source>
</evidence>
<dbReference type="Gene3D" id="3.40.50.300">
    <property type="entry name" value="P-loop containing nucleotide triphosphate hydrolases"/>
    <property type="match status" value="1"/>
</dbReference>
<feature type="non-terminal residue" evidence="6">
    <location>
        <position position="373"/>
    </location>
</feature>
<dbReference type="SUPFAM" id="SSF52540">
    <property type="entry name" value="P-loop containing nucleoside triphosphate hydrolases"/>
    <property type="match status" value="1"/>
</dbReference>
<keyword evidence="3 4" id="KW-0539">Nucleus</keyword>
<feature type="region of interest" description="Disordered" evidence="5">
    <location>
        <begin position="1"/>
        <end position="67"/>
    </location>
</feature>
<comment type="function">
    <text evidence="4">Component of the origin recognition complex (ORC) that binds origins of replication. DNA-binding is ATP-dependent, however specific DNA sequences that define origins of replication have not been identified so far. ORC is required to assemble the pre-replication complex necessary to initiate DNA replication.</text>
</comment>